<protein>
    <submittedName>
        <fullName evidence="1">Uncharacterized protein</fullName>
    </submittedName>
</protein>
<keyword evidence="2" id="KW-1185">Reference proteome</keyword>
<organism evidence="1 2">
    <name type="scientific">Pandoraea faecigallinarum</name>
    <dbReference type="NCBI Taxonomy" id="656179"/>
    <lineage>
        <taxon>Bacteria</taxon>
        <taxon>Pseudomonadati</taxon>
        <taxon>Pseudomonadota</taxon>
        <taxon>Betaproteobacteria</taxon>
        <taxon>Burkholderiales</taxon>
        <taxon>Burkholderiaceae</taxon>
        <taxon>Pandoraea</taxon>
    </lineage>
</organism>
<name>A0A173H015_9BURK</name>
<evidence type="ECO:0000313" key="1">
    <source>
        <dbReference type="EMBL" id="ANI21763.1"/>
    </source>
</evidence>
<evidence type="ECO:0000313" key="2">
    <source>
        <dbReference type="Proteomes" id="UP000035651"/>
    </source>
</evidence>
<dbReference type="Proteomes" id="UP000035651">
    <property type="component" value="Chromosome"/>
</dbReference>
<sequence>MIHEKTVYVTRGKTFDSREKAEGHRVDLIGEFFNLAPVVLHPRERIRIVEYVAANRAALAGLLDY</sequence>
<reference evidence="1" key="1">
    <citation type="submission" date="2016-06" db="EMBL/GenBank/DDBJ databases">
        <title>Complete Genome Sequence of Pandoraea faecigallinarum DSM-23572.</title>
        <authorList>
            <person name="Yong D."/>
            <person name="Ee R."/>
            <person name="Lim Y.-L."/>
            <person name="Yin W.-F."/>
            <person name="Chan K.-G."/>
        </authorList>
    </citation>
    <scope>NUCLEOTIDE SEQUENCE</scope>
    <source>
        <strain evidence="1">DSM 23572</strain>
    </source>
</reference>
<accession>A0A173H015</accession>
<dbReference type="RefSeq" id="WP_053059395.1">
    <property type="nucleotide sequence ID" value="NZ_CP011807.3"/>
</dbReference>
<dbReference type="EMBL" id="CP011807">
    <property type="protein sequence ID" value="ANI21763.1"/>
    <property type="molecule type" value="Genomic_DNA"/>
</dbReference>
<dbReference type="AlphaFoldDB" id="A0A173H015"/>
<gene>
    <name evidence="1" type="ORF">AB870_26025</name>
</gene>
<proteinExistence type="predicted"/>
<dbReference type="KEGG" id="pfg:AB870_26025"/>